<gene>
    <name evidence="1" type="ORF">SAMN05660866_03757</name>
</gene>
<dbReference type="Proteomes" id="UP000190339">
    <property type="component" value="Unassembled WGS sequence"/>
</dbReference>
<reference evidence="2" key="1">
    <citation type="submission" date="2017-02" db="EMBL/GenBank/DDBJ databases">
        <authorList>
            <person name="Varghese N."/>
            <person name="Submissions S."/>
        </authorList>
    </citation>
    <scope>NUCLEOTIDE SEQUENCE [LARGE SCALE GENOMIC DNA]</scope>
    <source>
        <strain evidence="2">DSM 23546</strain>
    </source>
</reference>
<accession>A0A1T5EXM8</accession>
<organism evidence="1 2">
    <name type="scientific">Maribacter arcticus</name>
    <dbReference type="NCBI Taxonomy" id="561365"/>
    <lineage>
        <taxon>Bacteria</taxon>
        <taxon>Pseudomonadati</taxon>
        <taxon>Bacteroidota</taxon>
        <taxon>Flavobacteriia</taxon>
        <taxon>Flavobacteriales</taxon>
        <taxon>Flavobacteriaceae</taxon>
        <taxon>Maribacter</taxon>
    </lineage>
</organism>
<evidence type="ECO:0000313" key="2">
    <source>
        <dbReference type="Proteomes" id="UP000190339"/>
    </source>
</evidence>
<protein>
    <recommendedName>
        <fullName evidence="3">Transposase</fullName>
    </recommendedName>
</protein>
<evidence type="ECO:0000313" key="1">
    <source>
        <dbReference type="EMBL" id="SKB88702.1"/>
    </source>
</evidence>
<dbReference type="EMBL" id="FUYL01000019">
    <property type="protein sequence ID" value="SKB88702.1"/>
    <property type="molecule type" value="Genomic_DNA"/>
</dbReference>
<dbReference type="RefSeq" id="WP_079514704.1">
    <property type="nucleotide sequence ID" value="NZ_FUYL01000019.1"/>
</dbReference>
<dbReference type="OrthoDB" id="1495855at2"/>
<dbReference type="AlphaFoldDB" id="A0A1T5EXM8"/>
<sequence length="95" mass="11402">MSLHNFSTRPFLERIPDFDYDAKCKVLKVTQNGSIRWKSYYWVYVTASLMGKYVGIQEMGNGIWRVFYRNVFLGFFDEKYLRNKEQATRLEINLV</sequence>
<evidence type="ECO:0008006" key="3">
    <source>
        <dbReference type="Google" id="ProtNLM"/>
    </source>
</evidence>
<name>A0A1T5EXM8_9FLAO</name>
<proteinExistence type="predicted"/>
<keyword evidence="2" id="KW-1185">Reference proteome</keyword>